<comment type="caution">
    <text evidence="2">The sequence shown here is derived from an EMBL/GenBank/DDBJ whole genome shotgun (WGS) entry which is preliminary data.</text>
</comment>
<sequence length="274" mass="31666">MFLQGLTAHIIIKISMDKLKLVLGLIMAFTIVGILVSIFDGAELGAFGGIIILLVFFASIIGVLFVSDYFENKAKKHNVKKQLEKRELWKEVLAKKPIRANTSETKKNRIPSSFDSNEAANKMIWETVFKTLDISNELEVVIRSFFIADKIDFFKYGDNERVNLALFPNGLDIWRKLNYVLPYFTESLKFQPSPTFEKYFSKDIMKRSLGVVDWFTIAYPDVEVWVKNNMEECGKEINGKKQYYITDGAFNNNAYRYFIDTYKVVCKKKLECSV</sequence>
<evidence type="ECO:0000313" key="2">
    <source>
        <dbReference type="EMBL" id="KJD31237.1"/>
    </source>
</evidence>
<name>A0A0D7W080_9FLAO</name>
<feature type="transmembrane region" description="Helical" evidence="1">
    <location>
        <begin position="45"/>
        <end position="66"/>
    </location>
</feature>
<feature type="transmembrane region" description="Helical" evidence="1">
    <location>
        <begin position="21"/>
        <end position="39"/>
    </location>
</feature>
<dbReference type="STRING" id="1382798.PK35_15485"/>
<keyword evidence="1" id="KW-0472">Membrane</keyword>
<dbReference type="PATRIC" id="fig|1382798.3.peg.1663"/>
<dbReference type="EMBL" id="JTDV01000016">
    <property type="protein sequence ID" value="KJD31237.1"/>
    <property type="molecule type" value="Genomic_DNA"/>
</dbReference>
<dbReference type="AlphaFoldDB" id="A0A0D7W080"/>
<accession>A0A0D7W080</accession>
<keyword evidence="3" id="KW-1185">Reference proteome</keyword>
<proteinExistence type="predicted"/>
<reference evidence="2 3" key="1">
    <citation type="journal article" date="2015" name="Antonie Van Leeuwenhoek">
        <title>Tamlana nanhaiensis sp. nov., isolated from surface seawater collected from the South China Sea.</title>
        <authorList>
            <person name="Liu X."/>
            <person name="Lai Q."/>
            <person name="Du Y."/>
            <person name="Li G."/>
            <person name="Sun F."/>
            <person name="Shao Z."/>
        </authorList>
    </citation>
    <scope>NUCLEOTIDE SEQUENCE [LARGE SCALE GENOMIC DNA]</scope>
    <source>
        <strain evidence="2 3">FHC16</strain>
    </source>
</reference>
<evidence type="ECO:0000313" key="3">
    <source>
        <dbReference type="Proteomes" id="UP000032361"/>
    </source>
</evidence>
<dbReference type="Proteomes" id="UP000032361">
    <property type="component" value="Unassembled WGS sequence"/>
</dbReference>
<organism evidence="2 3">
    <name type="scientific">Neotamlana nanhaiensis</name>
    <dbReference type="NCBI Taxonomy" id="1382798"/>
    <lineage>
        <taxon>Bacteria</taxon>
        <taxon>Pseudomonadati</taxon>
        <taxon>Bacteroidota</taxon>
        <taxon>Flavobacteriia</taxon>
        <taxon>Flavobacteriales</taxon>
        <taxon>Flavobacteriaceae</taxon>
        <taxon>Neotamlana</taxon>
    </lineage>
</organism>
<gene>
    <name evidence="2" type="ORF">PK35_15485</name>
</gene>
<keyword evidence="1" id="KW-1133">Transmembrane helix</keyword>
<keyword evidence="1" id="KW-0812">Transmembrane</keyword>
<evidence type="ECO:0000256" key="1">
    <source>
        <dbReference type="SAM" id="Phobius"/>
    </source>
</evidence>
<protein>
    <submittedName>
        <fullName evidence="2">Uncharacterized protein</fullName>
    </submittedName>
</protein>